<keyword evidence="3" id="KW-1185">Reference proteome</keyword>
<name>A0A8H7GW94_9ASCO</name>
<dbReference type="Proteomes" id="UP000649328">
    <property type="component" value="Unassembled WGS sequence"/>
</dbReference>
<comment type="caution">
    <text evidence="2">The sequence shown here is derived from an EMBL/GenBank/DDBJ whole genome shotgun (WGS) entry which is preliminary data.</text>
</comment>
<feature type="signal peptide" evidence="1">
    <location>
        <begin position="1"/>
        <end position="19"/>
    </location>
</feature>
<feature type="chain" id="PRO_5034950055" evidence="1">
    <location>
        <begin position="20"/>
        <end position="175"/>
    </location>
</feature>
<organism evidence="2 3">
    <name type="scientific">Metschnikowia pulcherrima</name>
    <dbReference type="NCBI Taxonomy" id="27326"/>
    <lineage>
        <taxon>Eukaryota</taxon>
        <taxon>Fungi</taxon>
        <taxon>Dikarya</taxon>
        <taxon>Ascomycota</taxon>
        <taxon>Saccharomycotina</taxon>
        <taxon>Pichiomycetes</taxon>
        <taxon>Metschnikowiaceae</taxon>
        <taxon>Metschnikowia</taxon>
    </lineage>
</organism>
<dbReference type="EMBL" id="JACBPP010000001">
    <property type="protein sequence ID" value="KAF8004940.1"/>
    <property type="molecule type" value="Genomic_DNA"/>
</dbReference>
<dbReference type="AlphaFoldDB" id="A0A8H7GW94"/>
<keyword evidence="1" id="KW-0732">Signal</keyword>
<gene>
    <name evidence="2" type="ORF">HF325_000397</name>
</gene>
<accession>A0A8H7GW94</accession>
<protein>
    <submittedName>
        <fullName evidence="2">Uncharacterized protein</fullName>
    </submittedName>
</protein>
<sequence>MRINLAVLVVALIANKIGTTPIELSRNETSGVIEPKREQTRPPESFLHGRLVYGRYPRLRFVKDLSPEETTRLVNTSLRNFVRELKGFISPYTFRFVLFQRKIEHFASTLREIEGLMYLGEHSEEAQQRLAYSRTLFITMARTAIHLRRFLPLTKTGDIAISHMSLLNLKSFSFT</sequence>
<evidence type="ECO:0000313" key="3">
    <source>
        <dbReference type="Proteomes" id="UP000649328"/>
    </source>
</evidence>
<proteinExistence type="predicted"/>
<reference evidence="2" key="1">
    <citation type="submission" date="2020-10" db="EMBL/GenBank/DDBJ databases">
        <title>The Whole-Genome Sequence of Metschnikowia persimmonesis, a Novel Endophytic Yeast Species Isolated from Medicinal Plant Diospyros kaki Thumb.</title>
        <authorList>
            <person name="Rahmat E."/>
            <person name="Kang Y."/>
        </authorList>
    </citation>
    <scope>NUCLEOTIDE SEQUENCE</scope>
    <source>
        <strain evidence="2">KIOM G15050</strain>
    </source>
</reference>
<evidence type="ECO:0000256" key="1">
    <source>
        <dbReference type="SAM" id="SignalP"/>
    </source>
</evidence>
<evidence type="ECO:0000313" key="2">
    <source>
        <dbReference type="EMBL" id="KAF8004940.1"/>
    </source>
</evidence>